<dbReference type="InterPro" id="IPR001387">
    <property type="entry name" value="Cro/C1-type_HTH"/>
</dbReference>
<feature type="domain" description="HTH cro/C1-type" evidence="1">
    <location>
        <begin position="5"/>
        <end position="58"/>
    </location>
</feature>
<dbReference type="CDD" id="cd00093">
    <property type="entry name" value="HTH_XRE"/>
    <property type="match status" value="1"/>
</dbReference>
<dbReference type="Proteomes" id="UP001223079">
    <property type="component" value="Unassembled WGS sequence"/>
</dbReference>
<sequence length="77" mass="8622">MKFRLKELRKKLDLTIVDVYRATGISQTSLAHYEKGGMPSLPPIEKIAKAYNVSPAWLVGWSDDMGNSNGDLLSRNQ</sequence>
<dbReference type="RefSeq" id="WP_307121227.1">
    <property type="nucleotide sequence ID" value="NZ_JAUSTM010000004.1"/>
</dbReference>
<comment type="caution">
    <text evidence="2">The sequence shown here is derived from an EMBL/GenBank/DDBJ whole genome shotgun (WGS) entry which is preliminary data.</text>
</comment>
<evidence type="ECO:0000313" key="3">
    <source>
        <dbReference type="Proteomes" id="UP001223079"/>
    </source>
</evidence>
<dbReference type="PROSITE" id="PS50943">
    <property type="entry name" value="HTH_CROC1"/>
    <property type="match status" value="1"/>
</dbReference>
<keyword evidence="3" id="KW-1185">Reference proteome</keyword>
<evidence type="ECO:0000259" key="1">
    <source>
        <dbReference type="PROSITE" id="PS50943"/>
    </source>
</evidence>
<reference evidence="2 3" key="1">
    <citation type="submission" date="2023-07" db="EMBL/GenBank/DDBJ databases">
        <title>Genomic Encyclopedia of Type Strains, Phase IV (KMG-IV): sequencing the most valuable type-strain genomes for metagenomic binning, comparative biology and taxonomic classification.</title>
        <authorList>
            <person name="Goeker M."/>
        </authorList>
    </citation>
    <scope>NUCLEOTIDE SEQUENCE [LARGE SCALE GENOMIC DNA]</scope>
    <source>
        <strain evidence="2 3">DSM 105143</strain>
    </source>
</reference>
<gene>
    <name evidence="2" type="ORF">J2S23_000537</name>
</gene>
<dbReference type="InterPro" id="IPR010982">
    <property type="entry name" value="Lambda_DNA-bd_dom_sf"/>
</dbReference>
<dbReference type="Gene3D" id="1.10.260.40">
    <property type="entry name" value="lambda repressor-like DNA-binding domains"/>
    <property type="match status" value="1"/>
</dbReference>
<name>A0ABT9YQF3_9STRE</name>
<organism evidence="2 3">
    <name type="scientific">Streptococcus moroccensis</name>
    <dbReference type="NCBI Taxonomy" id="1451356"/>
    <lineage>
        <taxon>Bacteria</taxon>
        <taxon>Bacillati</taxon>
        <taxon>Bacillota</taxon>
        <taxon>Bacilli</taxon>
        <taxon>Lactobacillales</taxon>
        <taxon>Streptococcaceae</taxon>
        <taxon>Streptococcus</taxon>
    </lineage>
</organism>
<accession>A0ABT9YQF3</accession>
<protein>
    <submittedName>
        <fullName evidence="2">Transcriptional regulator with XRE-family HTH domain</fullName>
    </submittedName>
</protein>
<dbReference type="SUPFAM" id="SSF47413">
    <property type="entry name" value="lambda repressor-like DNA-binding domains"/>
    <property type="match status" value="1"/>
</dbReference>
<dbReference type="EMBL" id="JAUSTM010000004">
    <property type="protein sequence ID" value="MDQ0222000.1"/>
    <property type="molecule type" value="Genomic_DNA"/>
</dbReference>
<dbReference type="SMART" id="SM00530">
    <property type="entry name" value="HTH_XRE"/>
    <property type="match status" value="1"/>
</dbReference>
<evidence type="ECO:0000313" key="2">
    <source>
        <dbReference type="EMBL" id="MDQ0222000.1"/>
    </source>
</evidence>
<proteinExistence type="predicted"/>
<dbReference type="Pfam" id="PF01381">
    <property type="entry name" value="HTH_3"/>
    <property type="match status" value="1"/>
</dbReference>